<keyword evidence="2" id="KW-1133">Transmembrane helix</keyword>
<organism evidence="4 6">
    <name type="scientific">Amycolatopsis rubida</name>
    <dbReference type="NCBI Taxonomy" id="112413"/>
    <lineage>
        <taxon>Bacteria</taxon>
        <taxon>Bacillati</taxon>
        <taxon>Actinomycetota</taxon>
        <taxon>Actinomycetes</taxon>
        <taxon>Pseudonocardiales</taxon>
        <taxon>Pseudonocardiaceae</taxon>
        <taxon>Amycolatopsis</taxon>
    </lineage>
</organism>
<dbReference type="Pfam" id="PF01478">
    <property type="entry name" value="Peptidase_A24"/>
    <property type="match status" value="1"/>
</dbReference>
<gene>
    <name evidence="4" type="ORF">G3I59_07675</name>
    <name evidence="5" type="ORF">G3I59_32185</name>
</gene>
<feature type="transmembrane region" description="Helical" evidence="2">
    <location>
        <begin position="121"/>
        <end position="141"/>
    </location>
</feature>
<keyword evidence="2" id="KW-0812">Transmembrane</keyword>
<evidence type="ECO:0000256" key="1">
    <source>
        <dbReference type="ARBA" id="ARBA00005801"/>
    </source>
</evidence>
<name>A0ABX0BKM9_9PSEU</name>
<dbReference type="InterPro" id="IPR000045">
    <property type="entry name" value="Prepilin_IV_endopep_pep"/>
</dbReference>
<dbReference type="PANTHER" id="PTHR30487">
    <property type="entry name" value="TYPE 4 PREPILIN-LIKE PROTEINS LEADER PEPTIDE-PROCESSING ENZYME"/>
    <property type="match status" value="1"/>
</dbReference>
<feature type="transmembrane region" description="Helical" evidence="2">
    <location>
        <begin position="90"/>
        <end position="109"/>
    </location>
</feature>
<proteinExistence type="inferred from homology"/>
<dbReference type="Proteomes" id="UP000470404">
    <property type="component" value="Unassembled WGS sequence"/>
</dbReference>
<feature type="transmembrane region" description="Helical" evidence="2">
    <location>
        <begin position="192"/>
        <end position="210"/>
    </location>
</feature>
<evidence type="ECO:0000256" key="2">
    <source>
        <dbReference type="SAM" id="Phobius"/>
    </source>
</evidence>
<keyword evidence="2" id="KW-0472">Membrane</keyword>
<dbReference type="RefSeq" id="WP_067582534.1">
    <property type="nucleotide sequence ID" value="NZ_JAAGNC010000056.1"/>
</dbReference>
<keyword evidence="6" id="KW-1185">Reference proteome</keyword>
<reference evidence="4 6" key="1">
    <citation type="submission" date="2020-01" db="EMBL/GenBank/DDBJ databases">
        <title>Insect and environment-associated Actinomycetes.</title>
        <authorList>
            <person name="Currrie C."/>
            <person name="Chevrette M."/>
            <person name="Carlson C."/>
            <person name="Stubbendieck R."/>
            <person name="Wendt-Pienkowski E."/>
        </authorList>
    </citation>
    <scope>NUCLEOTIDE SEQUENCE [LARGE SCALE GENOMIC DNA]</scope>
    <source>
        <strain evidence="4 6">SID8386</strain>
    </source>
</reference>
<evidence type="ECO:0000259" key="3">
    <source>
        <dbReference type="Pfam" id="PF01478"/>
    </source>
</evidence>
<dbReference type="PANTHER" id="PTHR30487:SF0">
    <property type="entry name" value="PREPILIN LEADER PEPTIDASE_N-METHYLTRANSFERASE-RELATED"/>
    <property type="match status" value="1"/>
</dbReference>
<evidence type="ECO:0000313" key="4">
    <source>
        <dbReference type="EMBL" id="NEC55479.1"/>
    </source>
</evidence>
<feature type="transmembrane region" description="Helical" evidence="2">
    <location>
        <begin position="161"/>
        <end position="180"/>
    </location>
</feature>
<dbReference type="Gene3D" id="1.20.120.1220">
    <property type="match status" value="1"/>
</dbReference>
<comment type="similarity">
    <text evidence="1">Belongs to the peptidase A24 family.</text>
</comment>
<accession>A0ABX0BKM9</accession>
<protein>
    <submittedName>
        <fullName evidence="4">Prepilin peptidase</fullName>
    </submittedName>
</protein>
<feature type="transmembrane region" description="Helical" evidence="2">
    <location>
        <begin position="64"/>
        <end position="84"/>
    </location>
</feature>
<dbReference type="EMBL" id="JAAGNC010000056">
    <property type="protein sequence ID" value="NEC55479.1"/>
    <property type="molecule type" value="Genomic_DNA"/>
</dbReference>
<sequence>MQTVAVVGCALVGAALALALRPVVIRYAVANEPAAAPPPLGVLEVATAIVLAALAYRFGWSLELLAYSGIGGFGVSLAVIDLVARKLPNILLIAASAVLGIALGVDATLNSHGGNLARAAMAMAVALAVHGVLYALGAIAGGDLKLAGILGAGLGWTSWEAAWLGLAAGWLLGGVVVGAARIGRKRSVSRDIPLGPFLLAGALLLLLYFGPSTAAR</sequence>
<evidence type="ECO:0000313" key="6">
    <source>
        <dbReference type="Proteomes" id="UP000470404"/>
    </source>
</evidence>
<evidence type="ECO:0000313" key="5">
    <source>
        <dbReference type="EMBL" id="NEC60120.1"/>
    </source>
</evidence>
<feature type="transmembrane region" description="Helical" evidence="2">
    <location>
        <begin position="35"/>
        <end position="57"/>
    </location>
</feature>
<dbReference type="InterPro" id="IPR050882">
    <property type="entry name" value="Prepilin_peptidase/N-MTase"/>
</dbReference>
<feature type="domain" description="Prepilin type IV endopeptidase peptidase" evidence="3">
    <location>
        <begin position="74"/>
        <end position="175"/>
    </location>
</feature>
<comment type="caution">
    <text evidence="4">The sequence shown here is derived from an EMBL/GenBank/DDBJ whole genome shotgun (WGS) entry which is preliminary data.</text>
</comment>
<dbReference type="EMBL" id="JAAGNC010000169">
    <property type="protein sequence ID" value="NEC60120.1"/>
    <property type="molecule type" value="Genomic_DNA"/>
</dbReference>